<organism evidence="3 4">
    <name type="scientific">Chitinophaga polysaccharea</name>
    <dbReference type="NCBI Taxonomy" id="1293035"/>
    <lineage>
        <taxon>Bacteria</taxon>
        <taxon>Pseudomonadati</taxon>
        <taxon>Bacteroidota</taxon>
        <taxon>Chitinophagia</taxon>
        <taxon>Chitinophagales</taxon>
        <taxon>Chitinophagaceae</taxon>
        <taxon>Chitinophaga</taxon>
    </lineage>
</organism>
<evidence type="ECO:0000313" key="4">
    <source>
        <dbReference type="Proteomes" id="UP000320811"/>
    </source>
</evidence>
<dbReference type="EMBL" id="VIWO01000003">
    <property type="protein sequence ID" value="TWF41688.1"/>
    <property type="molecule type" value="Genomic_DNA"/>
</dbReference>
<dbReference type="OrthoDB" id="2364866at2"/>
<dbReference type="RefSeq" id="WP_145669912.1">
    <property type="nucleotide sequence ID" value="NZ_VIWO01000003.1"/>
</dbReference>
<evidence type="ECO:0000259" key="2">
    <source>
        <dbReference type="Pfam" id="PF08327"/>
    </source>
</evidence>
<accession>A0A561PUE0</accession>
<dbReference type="SUPFAM" id="SSF55961">
    <property type="entry name" value="Bet v1-like"/>
    <property type="match status" value="1"/>
</dbReference>
<name>A0A561PUE0_9BACT</name>
<feature type="domain" description="Activator of Hsp90 ATPase homologue 1/2-like C-terminal" evidence="2">
    <location>
        <begin position="15"/>
        <end position="135"/>
    </location>
</feature>
<comment type="similarity">
    <text evidence="1">Belongs to the AHA1 family.</text>
</comment>
<dbReference type="InterPro" id="IPR023393">
    <property type="entry name" value="START-like_dom_sf"/>
</dbReference>
<dbReference type="Proteomes" id="UP000320811">
    <property type="component" value="Unassembled WGS sequence"/>
</dbReference>
<dbReference type="Gene3D" id="3.30.530.20">
    <property type="match status" value="1"/>
</dbReference>
<proteinExistence type="inferred from homology"/>
<keyword evidence="4" id="KW-1185">Reference proteome</keyword>
<protein>
    <submittedName>
        <fullName evidence="3">Uncharacterized protein YndB with AHSA1/START domain</fullName>
    </submittedName>
</protein>
<dbReference type="AlphaFoldDB" id="A0A561PUE0"/>
<comment type="caution">
    <text evidence="3">The sequence shown here is derived from an EMBL/GenBank/DDBJ whole genome shotgun (WGS) entry which is preliminary data.</text>
</comment>
<gene>
    <name evidence="3" type="ORF">FHW36_103492</name>
</gene>
<dbReference type="Pfam" id="PF08327">
    <property type="entry name" value="AHSA1"/>
    <property type="match status" value="1"/>
</dbReference>
<evidence type="ECO:0000313" key="3">
    <source>
        <dbReference type="EMBL" id="TWF41688.1"/>
    </source>
</evidence>
<evidence type="ECO:0000256" key="1">
    <source>
        <dbReference type="ARBA" id="ARBA00006817"/>
    </source>
</evidence>
<reference evidence="3 4" key="1">
    <citation type="submission" date="2019-06" db="EMBL/GenBank/DDBJ databases">
        <title>Sorghum-associated microbial communities from plants grown in Nebraska, USA.</title>
        <authorList>
            <person name="Schachtman D."/>
        </authorList>
    </citation>
    <scope>NUCLEOTIDE SEQUENCE [LARGE SCALE GENOMIC DNA]</scope>
    <source>
        <strain evidence="3 4">1209</strain>
    </source>
</reference>
<sequence>MQSLEINAAIQVAKPRQEVFQAIIDPKKMSGYFISNGSATMEAGKEVTWQFPEFPDRFTVKVLKIVPDELVSFEWEGAKDHHLTVNIALTERPGNATLIKISEGKMDNNEAGIKWLKGNTEGWANFLACLKAYLEYNINLRTGGFDYLKKEG</sequence>
<dbReference type="InterPro" id="IPR013538">
    <property type="entry name" value="ASHA1/2-like_C"/>
</dbReference>